<gene>
    <name evidence="3" type="ORF">FEQUK3_LOCUS1178</name>
</gene>
<dbReference type="Pfam" id="PF14420">
    <property type="entry name" value="Clr5"/>
    <property type="match status" value="1"/>
</dbReference>
<dbReference type="PANTHER" id="PTHR24198:SF165">
    <property type="entry name" value="ANKYRIN REPEAT-CONTAINING PROTEIN-RELATED"/>
    <property type="match status" value="1"/>
</dbReference>
<dbReference type="InterPro" id="IPR002110">
    <property type="entry name" value="Ankyrin_rpt"/>
</dbReference>
<dbReference type="SMART" id="SM00248">
    <property type="entry name" value="ANK"/>
    <property type="match status" value="15"/>
</dbReference>
<comment type="caution">
    <text evidence="3">The sequence shown here is derived from an EMBL/GenBank/DDBJ whole genome shotgun (WGS) entry which is preliminary data.</text>
</comment>
<name>A0A8J2IEE8_FUSEQ</name>
<feature type="repeat" description="ANK" evidence="1">
    <location>
        <begin position="433"/>
        <end position="465"/>
    </location>
</feature>
<keyword evidence="1" id="KW-0040">ANK repeat</keyword>
<dbReference type="Proteomes" id="UP000693738">
    <property type="component" value="Unassembled WGS sequence"/>
</dbReference>
<reference evidence="3" key="1">
    <citation type="submission" date="2021-05" db="EMBL/GenBank/DDBJ databases">
        <authorList>
            <person name="Khan N."/>
        </authorList>
    </citation>
    <scope>NUCLEOTIDE SEQUENCE</scope>
</reference>
<dbReference type="AlphaFoldDB" id="A0A8J2IEE8"/>
<protein>
    <recommendedName>
        <fullName evidence="2">Clr5 domain-containing protein</fullName>
    </recommendedName>
</protein>
<organism evidence="3 4">
    <name type="scientific">Fusarium equiseti</name>
    <name type="common">Fusarium scirpi</name>
    <dbReference type="NCBI Taxonomy" id="61235"/>
    <lineage>
        <taxon>Eukaryota</taxon>
        <taxon>Fungi</taxon>
        <taxon>Dikarya</taxon>
        <taxon>Ascomycota</taxon>
        <taxon>Pezizomycotina</taxon>
        <taxon>Sordariomycetes</taxon>
        <taxon>Hypocreomycetidae</taxon>
        <taxon>Hypocreales</taxon>
        <taxon>Nectriaceae</taxon>
        <taxon>Fusarium</taxon>
        <taxon>Fusarium incarnatum-equiseti species complex</taxon>
    </lineage>
</organism>
<evidence type="ECO:0000256" key="1">
    <source>
        <dbReference type="PROSITE-ProRule" id="PRU00023"/>
    </source>
</evidence>
<dbReference type="PROSITE" id="PS50088">
    <property type="entry name" value="ANK_REPEAT"/>
    <property type="match status" value="5"/>
</dbReference>
<sequence length="1153" mass="127601">MSRAPRIPEAQWEVHKETIRSLYLEQNKTIDEIISFMAENYQFYASKKQYIRKVTVNWKLRKNTKKEEWEQASTLVLKRKAEGKLTQLTIHGKIIPDKRSKREIRRYAPRDTFGSPILPRIESVAVRTPPKLHRDITYFTLPWFNLQTRLSSHTLGNGLHPTLDRTIASIHDSTTSSLSTSLDQITMEGVLRSLLLSIKSGSASKPDSDMTVPALLEFLDEQIPFNHRNKHRTELQTGQSDIIGPWSQLFLSMVFLSTNNRLQKEALTKFLELAISCRLLQDLKQTLSMKGPTIKLFSVALLSAAFDMPHGRGFDFAQYLLEQGVNPNSAYSTRTPLQATVASKDKRAVRLLLDYGADPFTSFPNIQQHSLLQAEIYDNESLTDILVEMWDSLLRDSSIFLRTPLSLAITSKDEVRARQLLQSGADPNLFHPKDLSPLHVAVGRENDAMVSLLIEFGADPNLFCRADMTTTLKMARPYISSGYRTFRGTPLQFAVKLKRCTIVERLLQAGANPDDIIDLDMSAHNESAYYESDSALTALQIASKLDWHHFSDLYQRKSTFGLFELLLKAGAGVDTRHIMQPTALQYVCGNKPCGKYRIEVAKLLLEWGADVNAPPAQLNGKTTLEAAAGIGDIDLVQLLLQKGAACTRPASILQAAFASGCQKAVNFLIAHFAKTNLSALDIDDNWVEYLEAAAKSGSVRLVDTILKKCADKSTERFVKHAINAMEAAAARDDDNVLGRLLLSGVNPNADGRACRILNSAIHNEEYANSCFTLLMSKFTALRPDLDQPLPGEPTPLWTAISGDSMTIAQCLIVYGVDANRPCLRIDKVKGNRLGTPMAQAIFCEPCMDDDSDHACPVDLLIMSGADVDGLVNGSMTALLLTLKLGLHEVAEKLLLHGANPNIRDLNTEMHALDIILTTAWEHPPPASTFKSLIHHGFQLNGEFSNGTTIQEVFARSLETPWPEQTLVLMVRFLIDAGAEVNAPATYETPMTALQYAIDTNHKELIDALLAAGANIYAPAFCDRGKTALQAACNAGNLELVRTLVAQGLDINAQPASDYGATALQFAAMQGHIDMAIFLLENGALINAPAALVEGRTALQGAAEHGRLDMIFLLLENDEDDGLEERCQEAAEFAEEESRFEIAQILRDYRKCVE</sequence>
<feature type="repeat" description="ANK" evidence="1">
    <location>
        <begin position="1023"/>
        <end position="1055"/>
    </location>
</feature>
<accession>A0A8J2IEE8</accession>
<dbReference type="PROSITE" id="PS50297">
    <property type="entry name" value="ANK_REP_REGION"/>
    <property type="match status" value="5"/>
</dbReference>
<proteinExistence type="predicted"/>
<feature type="domain" description="Clr5" evidence="2">
    <location>
        <begin position="9"/>
        <end position="62"/>
    </location>
</feature>
<dbReference type="InterPro" id="IPR025676">
    <property type="entry name" value="Clr5_dom"/>
</dbReference>
<dbReference type="PANTHER" id="PTHR24198">
    <property type="entry name" value="ANKYRIN REPEAT AND PROTEIN KINASE DOMAIN-CONTAINING PROTEIN"/>
    <property type="match status" value="1"/>
</dbReference>
<feature type="repeat" description="ANK" evidence="1">
    <location>
        <begin position="1093"/>
        <end position="1125"/>
    </location>
</feature>
<evidence type="ECO:0000313" key="4">
    <source>
        <dbReference type="Proteomes" id="UP000693738"/>
    </source>
</evidence>
<evidence type="ECO:0000259" key="2">
    <source>
        <dbReference type="Pfam" id="PF14420"/>
    </source>
</evidence>
<dbReference type="Pfam" id="PF12796">
    <property type="entry name" value="Ank_2"/>
    <property type="match status" value="2"/>
</dbReference>
<feature type="repeat" description="ANK" evidence="1">
    <location>
        <begin position="1058"/>
        <end position="1090"/>
    </location>
</feature>
<evidence type="ECO:0000313" key="3">
    <source>
        <dbReference type="EMBL" id="CAG7555468.1"/>
    </source>
</evidence>
<dbReference type="EMBL" id="CAJSTJ010000055">
    <property type="protein sequence ID" value="CAG7555468.1"/>
    <property type="molecule type" value="Genomic_DNA"/>
</dbReference>
<feature type="repeat" description="ANK" evidence="1">
    <location>
        <begin position="619"/>
        <end position="644"/>
    </location>
</feature>